<dbReference type="PANTHER" id="PTHR21112">
    <property type="entry name" value="CHEMOSENSORY PROTEIN A 29A-RELATED"/>
    <property type="match status" value="1"/>
</dbReference>
<evidence type="ECO:0000313" key="3">
    <source>
        <dbReference type="EMBL" id="PZC70489.1"/>
    </source>
</evidence>
<keyword evidence="1 2" id="KW-0732">Signal</keyword>
<dbReference type="Gene3D" id="2.70.220.10">
    <property type="entry name" value="Ganglioside GM2 activator"/>
    <property type="match status" value="1"/>
</dbReference>
<protein>
    <recommendedName>
        <fullName evidence="6">MD-2-related lipid-recognition domain-containing protein</fullName>
    </recommendedName>
</protein>
<dbReference type="InterPro" id="IPR036846">
    <property type="entry name" value="GM2-AP_sf"/>
</dbReference>
<organism evidence="4 5">
    <name type="scientific">Helicoverpa armigera</name>
    <name type="common">Cotton bollworm</name>
    <name type="synonym">Heliothis armigera</name>
    <dbReference type="NCBI Taxonomy" id="29058"/>
    <lineage>
        <taxon>Eukaryota</taxon>
        <taxon>Metazoa</taxon>
        <taxon>Ecdysozoa</taxon>
        <taxon>Arthropoda</taxon>
        <taxon>Hexapoda</taxon>
        <taxon>Insecta</taxon>
        <taxon>Pterygota</taxon>
        <taxon>Neoptera</taxon>
        <taxon>Endopterygota</taxon>
        <taxon>Lepidoptera</taxon>
        <taxon>Glossata</taxon>
        <taxon>Ditrysia</taxon>
        <taxon>Noctuoidea</taxon>
        <taxon>Noctuidae</taxon>
        <taxon>Heliothinae</taxon>
        <taxon>Helicoverpa</taxon>
    </lineage>
</organism>
<dbReference type="Proteomes" id="UP000249218">
    <property type="component" value="Unassembled WGS sequence"/>
</dbReference>
<accession>A0A2W1BNI6</accession>
<reference evidence="4 5" key="1">
    <citation type="journal article" date="2017" name="BMC Biol.">
        <title>Genomic innovations, transcriptional plasticity and gene loss underlying the evolution and divergence of two highly polyphagous and invasive Helicoverpa pest species.</title>
        <authorList>
            <person name="Pearce S.L."/>
            <person name="Clarke D.F."/>
            <person name="East P.D."/>
            <person name="Elfekih S."/>
            <person name="Gordon K.H."/>
            <person name="Jermiin L.S."/>
            <person name="McGaughran A."/>
            <person name="Oakeshott J.G."/>
            <person name="Papanikolaou A."/>
            <person name="Perera O.P."/>
            <person name="Rane R.V."/>
            <person name="Richards S."/>
            <person name="Tay W.T."/>
            <person name="Walsh T.K."/>
            <person name="Anderson A."/>
            <person name="Anderson C.J."/>
            <person name="Asgari S."/>
            <person name="Board P.G."/>
            <person name="Bretschneider A."/>
            <person name="Campbell P.M."/>
            <person name="Chertemps T."/>
            <person name="Christeller J.T."/>
            <person name="Coppin C.W."/>
            <person name="Downes S.J."/>
            <person name="Duan G."/>
            <person name="Farnsworth C.A."/>
            <person name="Good R.T."/>
            <person name="Han L.B."/>
            <person name="Han Y.C."/>
            <person name="Hatje K."/>
            <person name="Horne I."/>
            <person name="Huang Y.P."/>
            <person name="Hughes D.S."/>
            <person name="Jacquin-Joly E."/>
            <person name="James W."/>
            <person name="Jhangiani S."/>
            <person name="Kollmar M."/>
            <person name="Kuwar S.S."/>
            <person name="Li S."/>
            <person name="Liu N.Y."/>
            <person name="Maibeche M.T."/>
            <person name="Miller J.R."/>
            <person name="Montagne N."/>
            <person name="Perry T."/>
            <person name="Qu J."/>
            <person name="Song S.V."/>
            <person name="Sutton G.G."/>
            <person name="Vogel H."/>
            <person name="Walenz B.P."/>
            <person name="Xu W."/>
            <person name="Zhang H.J."/>
            <person name="Zou Z."/>
            <person name="Batterham P."/>
            <person name="Edwards O.R."/>
            <person name="Feyereisen R."/>
            <person name="Gibbs R.A."/>
            <person name="Heckel D.G."/>
            <person name="McGrath A."/>
            <person name="Robin C."/>
            <person name="Scherer S.E."/>
            <person name="Worley K.C."/>
            <person name="Wu Y.D."/>
        </authorList>
    </citation>
    <scope>NUCLEOTIDE SEQUENCE [LARGE SCALE GENOMIC DNA]</scope>
    <source>
        <strain evidence="4">Harm_GR_Male_#8</strain>
        <tissue evidence="4">Whole organism</tissue>
    </source>
</reference>
<sequence length="190" mass="22305">MYVLRFLVLSSYVFLVRSIGFEEVAGKGRWLMLNILQCEDADDMEFNFDLTRRKINRTHDAFSFKVDFDREINETYGIEIVAYKEVDGGFKLYHQMQDESFCTFVKKYTGDNWEKFFKMANIDPPDCPIKPGELKIVDFILDYKELEETGLYGVFDASNYMLDKGRRVGCVRLLTTFEKDDDDDDDDDDS</sequence>
<reference evidence="4" key="2">
    <citation type="submission" date="2017-05" db="EMBL/GenBank/DDBJ databases">
        <authorList>
            <person name="Song R."/>
            <person name="Chenine A.L."/>
            <person name="Ruprecht R.M."/>
        </authorList>
    </citation>
    <scope>NUCLEOTIDE SEQUENCE</scope>
    <source>
        <strain evidence="4">Harm_GR_Male_#8</strain>
        <tissue evidence="4">Whole organism</tissue>
    </source>
</reference>
<keyword evidence="5" id="KW-1185">Reference proteome</keyword>
<evidence type="ECO:0000256" key="1">
    <source>
        <dbReference type="ARBA" id="ARBA00022729"/>
    </source>
</evidence>
<proteinExistence type="predicted"/>
<dbReference type="AlphaFoldDB" id="A0A2W1BNI6"/>
<evidence type="ECO:0000313" key="5">
    <source>
        <dbReference type="Proteomes" id="UP000249218"/>
    </source>
</evidence>
<feature type="signal peptide" evidence="2">
    <location>
        <begin position="1"/>
        <end position="18"/>
    </location>
</feature>
<gene>
    <name evidence="4" type="primary">HaOG207982</name>
    <name evidence="3" type="synonym">HaOG215883</name>
    <name evidence="4" type="ORF">B5X24_HaOG207982</name>
    <name evidence="3" type="ORF">B5X24_HaOG215883</name>
</gene>
<feature type="chain" id="PRO_5038227696" description="MD-2-related lipid-recognition domain-containing protein" evidence="2">
    <location>
        <begin position="19"/>
        <end position="190"/>
    </location>
</feature>
<name>A0A2W1BNI6_HELAM</name>
<dbReference type="EMBL" id="KZ150586">
    <property type="protein sequence ID" value="PZC70489.1"/>
    <property type="molecule type" value="Genomic_DNA"/>
</dbReference>
<evidence type="ECO:0000256" key="2">
    <source>
        <dbReference type="SAM" id="SignalP"/>
    </source>
</evidence>
<evidence type="ECO:0008006" key="6">
    <source>
        <dbReference type="Google" id="ProtNLM"/>
    </source>
</evidence>
<dbReference type="PANTHER" id="PTHR21112:SF0">
    <property type="entry name" value="CHEMOSENSORY PROTEIN A 29A-RELATED"/>
    <property type="match status" value="1"/>
</dbReference>
<evidence type="ECO:0000313" key="4">
    <source>
        <dbReference type="EMBL" id="PZC74290.1"/>
    </source>
</evidence>
<dbReference type="OrthoDB" id="8179976at2759"/>
<dbReference type="EMBL" id="KZ150057">
    <property type="protein sequence ID" value="PZC74290.1"/>
    <property type="molecule type" value="Genomic_DNA"/>
</dbReference>
<dbReference type="SUPFAM" id="SSF63707">
    <property type="entry name" value="Ganglioside M2 (gm2) activator"/>
    <property type="match status" value="1"/>
</dbReference>